<evidence type="ECO:0000256" key="8">
    <source>
        <dbReference type="SAM" id="Phobius"/>
    </source>
</evidence>
<dbReference type="PROSITE" id="PS50005">
    <property type="entry name" value="TPR"/>
    <property type="match status" value="3"/>
</dbReference>
<dbReference type="Proteomes" id="UP000192678">
    <property type="component" value="Unassembled WGS sequence"/>
</dbReference>
<name>A0A1W2CQK7_9SPHI</name>
<feature type="domain" description="HTH luxR-type" evidence="9">
    <location>
        <begin position="525"/>
        <end position="582"/>
    </location>
</feature>
<dbReference type="GO" id="GO:0006355">
    <property type="term" value="P:regulation of DNA-templated transcription"/>
    <property type="evidence" value="ECO:0007669"/>
    <property type="project" value="InterPro"/>
</dbReference>
<evidence type="ECO:0000256" key="4">
    <source>
        <dbReference type="ARBA" id="ARBA00022803"/>
    </source>
</evidence>
<keyword evidence="2" id="KW-0963">Cytoplasm</keyword>
<dbReference type="InterPro" id="IPR000792">
    <property type="entry name" value="Tscrpt_reg_LuxR_C"/>
</dbReference>
<dbReference type="SMART" id="SM00421">
    <property type="entry name" value="HTH_LUXR"/>
    <property type="match status" value="1"/>
</dbReference>
<dbReference type="InterPro" id="IPR019734">
    <property type="entry name" value="TPR_rpt"/>
</dbReference>
<evidence type="ECO:0000256" key="2">
    <source>
        <dbReference type="ARBA" id="ARBA00022490"/>
    </source>
</evidence>
<keyword evidence="4 6" id="KW-0802">TPR repeat</keyword>
<protein>
    <submittedName>
        <fullName evidence="10">Tetratricopeptide repeat-containing protein</fullName>
    </submittedName>
</protein>
<dbReference type="InterPro" id="IPR051476">
    <property type="entry name" value="Bac_ResReg_Asp_Phosphatase"/>
</dbReference>
<dbReference type="PANTHER" id="PTHR46630">
    <property type="entry name" value="TETRATRICOPEPTIDE REPEAT PROTEIN 29"/>
    <property type="match status" value="1"/>
</dbReference>
<evidence type="ECO:0000256" key="7">
    <source>
        <dbReference type="SAM" id="Coils"/>
    </source>
</evidence>
<evidence type="ECO:0000313" key="10">
    <source>
        <dbReference type="EMBL" id="SMC87483.1"/>
    </source>
</evidence>
<dbReference type="AlphaFoldDB" id="A0A1W2CQK7"/>
<evidence type="ECO:0000259" key="9">
    <source>
        <dbReference type="SMART" id="SM00421"/>
    </source>
</evidence>
<evidence type="ECO:0000256" key="3">
    <source>
        <dbReference type="ARBA" id="ARBA00022737"/>
    </source>
</evidence>
<keyword evidence="8" id="KW-0812">Transmembrane</keyword>
<reference evidence="10 11" key="1">
    <citation type="submission" date="2017-04" db="EMBL/GenBank/DDBJ databases">
        <authorList>
            <person name="Afonso C.L."/>
            <person name="Miller P.J."/>
            <person name="Scott M.A."/>
            <person name="Spackman E."/>
            <person name="Goraichik I."/>
            <person name="Dimitrov K.M."/>
            <person name="Suarez D.L."/>
            <person name="Swayne D.E."/>
        </authorList>
    </citation>
    <scope>NUCLEOTIDE SEQUENCE [LARGE SCALE GENOMIC DNA]</scope>
    <source>
        <strain evidence="10 11">DSM 19625</strain>
    </source>
</reference>
<dbReference type="Pfam" id="PF13181">
    <property type="entry name" value="TPR_8"/>
    <property type="match status" value="1"/>
</dbReference>
<feature type="repeat" description="TPR" evidence="6">
    <location>
        <begin position="289"/>
        <end position="322"/>
    </location>
</feature>
<dbReference type="InterPro" id="IPR016032">
    <property type="entry name" value="Sig_transdc_resp-reg_C-effctor"/>
</dbReference>
<dbReference type="SUPFAM" id="SSF46894">
    <property type="entry name" value="C-terminal effector domain of the bipartite response regulators"/>
    <property type="match status" value="1"/>
</dbReference>
<dbReference type="GO" id="GO:0003677">
    <property type="term" value="F:DNA binding"/>
    <property type="evidence" value="ECO:0007669"/>
    <property type="project" value="InterPro"/>
</dbReference>
<dbReference type="SUPFAM" id="SSF48452">
    <property type="entry name" value="TPR-like"/>
    <property type="match status" value="2"/>
</dbReference>
<organism evidence="10 11">
    <name type="scientific">Pedobacter nyackensis</name>
    <dbReference type="NCBI Taxonomy" id="475255"/>
    <lineage>
        <taxon>Bacteria</taxon>
        <taxon>Pseudomonadati</taxon>
        <taxon>Bacteroidota</taxon>
        <taxon>Sphingobacteriia</taxon>
        <taxon>Sphingobacteriales</taxon>
        <taxon>Sphingobacteriaceae</taxon>
        <taxon>Pedobacter</taxon>
    </lineage>
</organism>
<keyword evidence="3" id="KW-0677">Repeat</keyword>
<dbReference type="PANTHER" id="PTHR46630:SF1">
    <property type="entry name" value="TETRATRICOPEPTIDE REPEAT PROTEIN 29"/>
    <property type="match status" value="1"/>
</dbReference>
<dbReference type="EMBL" id="FWYB01000004">
    <property type="protein sequence ID" value="SMC87483.1"/>
    <property type="molecule type" value="Genomic_DNA"/>
</dbReference>
<evidence type="ECO:0000256" key="5">
    <source>
        <dbReference type="ARBA" id="ARBA00038253"/>
    </source>
</evidence>
<dbReference type="STRING" id="475255.SAMN04488101_104227"/>
<feature type="repeat" description="TPR" evidence="6">
    <location>
        <begin position="249"/>
        <end position="282"/>
    </location>
</feature>
<dbReference type="Gene3D" id="1.25.40.10">
    <property type="entry name" value="Tetratricopeptide repeat domain"/>
    <property type="match status" value="2"/>
</dbReference>
<feature type="transmembrane region" description="Helical" evidence="8">
    <location>
        <begin position="396"/>
        <end position="418"/>
    </location>
</feature>
<dbReference type="InterPro" id="IPR011990">
    <property type="entry name" value="TPR-like_helical_dom_sf"/>
</dbReference>
<sequence length="593" mass="68722">MYPFSAPNNYNYSFLSTISALSKFYSLTVLNLKFDRDVKTGTKLKLVLIFIAIFFVQTDVNAQSDSTIQRLKELLNRSQSVENRLRLTLLLSEELYKPTPTQALEYANESERLAKSLGADSLLNRAYISQATAYISMGDYPHALQLLLKSIRAAKKNGDSHLLFSAYEMTGILFYFQNDQKRALQYFFKALEQYSIKKPTHNKQIERKAYLLNNMGILYNQKKMYTPSAYYFHEALSLAKHLNNHELIANVLNNQGTLYADQGKTDTALKQYLEAIEIRKRNDHKWGLTQSYISVGKFYYKLNDYNASETYFKKAIETARQIESLHYVGVSSFYLFQLYKQKGDYKHALEAIELSKKVNDTLYNEKRTREIGRLETQFHLDLKQAELAAKQREKNLYFILAAASLGLSLIVATLLFYLQKSKVRSAQLEQANLQSEKKNLEKDIELKDKELTTQVLHLVHKNELIHVISEKLLEINHNLDIKSRMAVQNLITDLQSNLQPELFEEFKLRIQHIHEDFYNILNKKFPNLSSTELRLCAFLKLNLTTKEISAITNTSVKSIEIARTRLRKKLNLTGTDQNLIIFLSQLDQTQARN</sequence>
<feature type="coiled-coil region" evidence="7">
    <location>
        <begin position="423"/>
        <end position="450"/>
    </location>
</feature>
<keyword evidence="11" id="KW-1185">Reference proteome</keyword>
<proteinExistence type="inferred from homology"/>
<accession>A0A1W2CQK7</accession>
<comment type="subcellular location">
    <subcellularLocation>
        <location evidence="1">Cytoplasm</location>
    </subcellularLocation>
</comment>
<gene>
    <name evidence="10" type="ORF">SAMN04488101_104227</name>
</gene>
<keyword evidence="8" id="KW-1133">Transmembrane helix</keyword>
<dbReference type="SMART" id="SM00028">
    <property type="entry name" value="TPR"/>
    <property type="match status" value="6"/>
</dbReference>
<evidence type="ECO:0000256" key="6">
    <source>
        <dbReference type="PROSITE-ProRule" id="PRU00339"/>
    </source>
</evidence>
<evidence type="ECO:0000313" key="11">
    <source>
        <dbReference type="Proteomes" id="UP000192678"/>
    </source>
</evidence>
<dbReference type="Pfam" id="PF13424">
    <property type="entry name" value="TPR_12"/>
    <property type="match status" value="2"/>
</dbReference>
<feature type="repeat" description="TPR" evidence="6">
    <location>
        <begin position="124"/>
        <end position="157"/>
    </location>
</feature>
<keyword evidence="7" id="KW-0175">Coiled coil</keyword>
<evidence type="ECO:0000256" key="1">
    <source>
        <dbReference type="ARBA" id="ARBA00004496"/>
    </source>
</evidence>
<comment type="similarity">
    <text evidence="5">Belongs to the Rap family.</text>
</comment>
<dbReference type="GO" id="GO:0005737">
    <property type="term" value="C:cytoplasm"/>
    <property type="evidence" value="ECO:0007669"/>
    <property type="project" value="UniProtKB-SubCell"/>
</dbReference>
<keyword evidence="8" id="KW-0472">Membrane</keyword>